<dbReference type="GO" id="GO:0005524">
    <property type="term" value="F:ATP binding"/>
    <property type="evidence" value="ECO:0007669"/>
    <property type="project" value="UniProtKB-KW"/>
</dbReference>
<reference evidence="21" key="1">
    <citation type="submission" date="2017-09" db="EMBL/GenBank/DDBJ databases">
        <title>Depth-based differentiation of microbial function through sediment-hosted aquifers and enrichment of novel symbionts in the deep terrestrial subsurface.</title>
        <authorList>
            <person name="Probst A.J."/>
            <person name="Ladd B."/>
            <person name="Jarett J.K."/>
            <person name="Geller-Mcgrath D.E."/>
            <person name="Sieber C.M.K."/>
            <person name="Emerson J.B."/>
            <person name="Anantharaman K."/>
            <person name="Thomas B.C."/>
            <person name="Malmstrom R."/>
            <person name="Stieglmeier M."/>
            <person name="Klingl A."/>
            <person name="Woyke T."/>
            <person name="Ryan C.M."/>
            <person name="Banfield J.F."/>
        </authorList>
    </citation>
    <scope>NUCLEOTIDE SEQUENCE [LARGE SCALE GENOMIC DNA]</scope>
</reference>
<dbReference type="InterPro" id="IPR002301">
    <property type="entry name" value="Ile-tRNA-ligase"/>
</dbReference>
<dbReference type="GO" id="GO:0046872">
    <property type="term" value="F:metal ion binding"/>
    <property type="evidence" value="ECO:0007669"/>
    <property type="project" value="UniProtKB-KW"/>
</dbReference>
<dbReference type="PRINTS" id="PR00984">
    <property type="entry name" value="TRNASYNTHILE"/>
</dbReference>
<dbReference type="GO" id="GO:0005737">
    <property type="term" value="C:cytoplasm"/>
    <property type="evidence" value="ECO:0007669"/>
    <property type="project" value="UniProtKB-SubCell"/>
</dbReference>
<evidence type="ECO:0000256" key="6">
    <source>
        <dbReference type="ARBA" id="ARBA00022490"/>
    </source>
</evidence>
<evidence type="ECO:0000313" key="21">
    <source>
        <dbReference type="Proteomes" id="UP000230179"/>
    </source>
</evidence>
<evidence type="ECO:0000256" key="14">
    <source>
        <dbReference type="ARBA" id="ARBA00025217"/>
    </source>
</evidence>
<dbReference type="Gene3D" id="3.40.50.620">
    <property type="entry name" value="HUPs"/>
    <property type="match status" value="3"/>
</dbReference>
<dbReference type="EMBL" id="PFBL01000020">
    <property type="protein sequence ID" value="PIR83099.1"/>
    <property type="molecule type" value="Genomic_DNA"/>
</dbReference>
<comment type="cofactor">
    <cofactor evidence="1">
        <name>Zn(2+)</name>
        <dbReference type="ChEBI" id="CHEBI:29105"/>
    </cofactor>
</comment>
<sequence>MAETPEKSDAAKREEAVLAFWEREHIFEQSLAKKSPKGKFVFYEGPPTANGMPGIHHLEARAFKDAIPRYKTMRGYRVNRRAGWDTHGLPVELQVEKELGFSGKPDIEKYGVAAFNKKCRESVFKYIDHWARFTKRIGYWVDDAKAYFTFDSAYMEALWRVFAETERDGRLYRDYRIVPWCPRCGTSLSSHELAQGYEDVKDLTLTAKFELVDEPGTYLLAWTTMPWTLPGNVALAIGAQIAYGIYEKDGERVILAHARAEAMLGGGWERVADVRGEDLVGRSYQPLYDFAKNLAPEGEQGKFDDAFKVYAADFVTTEDGTGIVHIAPMYGQDDFDLGNAVGLPKVHTVSPEGKFVPGTGFLAGAPAGAEDTAVAVLKNLQTRSLVFAKESYTHSYPFCWRCKTRLIYYARDSWYIRMQDLRDTLVAENQKVHWEPAHIRDGRMGEWLLNVKDWAISRERYWGTPMPVWQSEDGSERLVIGSVAELTKRAKTSGNTYLLMRHGESEGNANTYFDSDGEESNALTDRGREQVAASAEALKSRHVTKIYASPLLRTRQTAEQVAEALGIAARDIVYDERLREFNFGIFSGKNTQNGRELFWDWKRRTHYANSTPGGESYFDAKNRLGSFMYDLEAQCAHETILIVTHGVTFESAKVLQVGADRAEGDRILNEVISSAKLAEVVEFPFVPLPHNDDYELDLHRPYIDDVVLVSDQGTELHRVPEVMDVWFDSGAMPFAQGAKEHLPITYPADFISEAIDQTRGWFYTLLAVGVLAGKGTPYKNVICLGHLLDAEGKKMSKSKGNVVDPNQEIERWGVDTIRFWMYSVAQAGDSKNYDAKTVKEAAKVLSWVDNSAKFYELFKDATPLEGEVTVIDRWMRTRADETVRAATKALDGYQLLDASRAIARLAEDLSQWYVRRVRDRVRDGDAAALTTLRETLRTIALLLAPLAPFIAEDVFGKVRRADDPESVHLADWPSAGSWFSLRWLFAGRTNSDLIAHMARVRALASEALQLRQKANIKVRQPLASLTVPEALSEDLADLLKEEVNVKQVVTGAELALDTALTPELVKEGDEREMARAVADARKTKGYAQNDVVRTVMNASSGAFSATLSTGEVKFDIVRDSTREEVDAT</sequence>
<comment type="caution">
    <text evidence="20">The sequence shown here is derived from an EMBL/GenBank/DDBJ whole genome shotgun (WGS) entry which is preliminary data.</text>
</comment>
<dbReference type="Pfam" id="PF00133">
    <property type="entry name" value="tRNA-synt_1"/>
    <property type="match status" value="2"/>
</dbReference>
<feature type="domain" description="Aminoacyl-tRNA synthetase class Ia" evidence="18">
    <location>
        <begin position="697"/>
        <end position="828"/>
    </location>
</feature>
<evidence type="ECO:0000256" key="9">
    <source>
        <dbReference type="ARBA" id="ARBA00022741"/>
    </source>
</evidence>
<feature type="domain" description="Aminoacyl-tRNA synthetase class Ia" evidence="18">
    <location>
        <begin position="17"/>
        <end position="492"/>
    </location>
</feature>
<dbReference type="Gene3D" id="3.40.50.1240">
    <property type="entry name" value="Phosphoglycerate mutase-like"/>
    <property type="match status" value="1"/>
</dbReference>
<feature type="active site" description="Tele-phosphohistidine intermediate" evidence="16">
    <location>
        <position position="502"/>
    </location>
</feature>
<dbReference type="SUPFAM" id="SSF52374">
    <property type="entry name" value="Nucleotidylyl transferase"/>
    <property type="match status" value="1"/>
</dbReference>
<comment type="function">
    <text evidence="14">Catalyzes the attachment of isoleucine to tRNA(Ile). As IleRS can inadvertently accommodate and process structurally similar amino acids such as valine, to avoid such errors it has two additional distinct tRNA(Ile)-dependent editing activities. One activity is designated as 'pretransfer' editing and involves the hydrolysis of activated Val-AMP. The other activity is designated 'posttransfer' editing and involves deacylation of mischarged Val-tRNA(Ile).</text>
</comment>
<dbReference type="InterPro" id="IPR029033">
    <property type="entry name" value="His_PPase_superfam"/>
</dbReference>
<evidence type="ECO:0000256" key="8">
    <source>
        <dbReference type="ARBA" id="ARBA00022723"/>
    </source>
</evidence>
<dbReference type="GO" id="GO:0004822">
    <property type="term" value="F:isoleucine-tRNA ligase activity"/>
    <property type="evidence" value="ECO:0007669"/>
    <property type="project" value="UniProtKB-EC"/>
</dbReference>
<keyword evidence="13" id="KW-0030">Aminoacyl-tRNA synthetase</keyword>
<evidence type="ECO:0000259" key="19">
    <source>
        <dbReference type="Pfam" id="PF08264"/>
    </source>
</evidence>
<dbReference type="SMART" id="SM00855">
    <property type="entry name" value="PGAM"/>
    <property type="match status" value="1"/>
</dbReference>
<evidence type="ECO:0000256" key="2">
    <source>
        <dbReference type="ARBA" id="ARBA00004496"/>
    </source>
</evidence>
<comment type="catalytic activity">
    <reaction evidence="15">
        <text>tRNA(Ile) + L-isoleucine + ATP = L-isoleucyl-tRNA(Ile) + AMP + diphosphate</text>
        <dbReference type="Rhea" id="RHEA:11060"/>
        <dbReference type="Rhea" id="RHEA-COMP:9666"/>
        <dbReference type="Rhea" id="RHEA-COMP:9695"/>
        <dbReference type="ChEBI" id="CHEBI:30616"/>
        <dbReference type="ChEBI" id="CHEBI:33019"/>
        <dbReference type="ChEBI" id="CHEBI:58045"/>
        <dbReference type="ChEBI" id="CHEBI:78442"/>
        <dbReference type="ChEBI" id="CHEBI:78528"/>
        <dbReference type="ChEBI" id="CHEBI:456215"/>
        <dbReference type="EC" id="6.1.1.5"/>
    </reaction>
</comment>
<dbReference type="Pfam" id="PF00300">
    <property type="entry name" value="His_Phos_1"/>
    <property type="match status" value="1"/>
</dbReference>
<comment type="subunit">
    <text evidence="4">Monomer.</text>
</comment>
<feature type="binding site" evidence="17">
    <location>
        <begin position="501"/>
        <end position="508"/>
    </location>
    <ligand>
        <name>substrate</name>
    </ligand>
</feature>
<dbReference type="PROSITE" id="PS00175">
    <property type="entry name" value="PG_MUTASE"/>
    <property type="match status" value="1"/>
</dbReference>
<evidence type="ECO:0000256" key="13">
    <source>
        <dbReference type="ARBA" id="ARBA00023146"/>
    </source>
</evidence>
<dbReference type="InterPro" id="IPR009008">
    <property type="entry name" value="Val/Leu/Ile-tRNA-synth_edit"/>
</dbReference>
<evidence type="ECO:0000256" key="1">
    <source>
        <dbReference type="ARBA" id="ARBA00001947"/>
    </source>
</evidence>
<dbReference type="SUPFAM" id="SSF50677">
    <property type="entry name" value="ValRS/IleRS/LeuRS editing domain"/>
    <property type="match status" value="1"/>
</dbReference>
<proteinExistence type="inferred from homology"/>
<evidence type="ECO:0000313" key="20">
    <source>
        <dbReference type="EMBL" id="PIR83099.1"/>
    </source>
</evidence>
<feature type="binding site" evidence="17">
    <location>
        <position position="553"/>
    </location>
    <ligand>
        <name>substrate</name>
    </ligand>
</feature>
<dbReference type="InterPro" id="IPR002300">
    <property type="entry name" value="aa-tRNA-synth_Ia"/>
</dbReference>
<protein>
    <recommendedName>
        <fullName evidence="5">isoleucine--tRNA ligase</fullName>
        <ecNumber evidence="5">6.1.1.5</ecNumber>
    </recommendedName>
</protein>
<dbReference type="InterPro" id="IPR013155">
    <property type="entry name" value="M/V/L/I-tRNA-synth_anticd-bd"/>
</dbReference>
<comment type="subcellular location">
    <subcellularLocation>
        <location evidence="2">Cytoplasm</location>
    </subcellularLocation>
</comment>
<evidence type="ECO:0000256" key="15">
    <source>
        <dbReference type="ARBA" id="ARBA00048359"/>
    </source>
</evidence>
<dbReference type="InterPro" id="IPR001345">
    <property type="entry name" value="PG/BPGM_mutase_AS"/>
</dbReference>
<dbReference type="AlphaFoldDB" id="A0A2H0U9L1"/>
<dbReference type="EC" id="6.1.1.5" evidence="5"/>
<dbReference type="GO" id="GO:0002161">
    <property type="term" value="F:aminoacyl-tRNA deacylase activity"/>
    <property type="evidence" value="ECO:0007669"/>
    <property type="project" value="InterPro"/>
</dbReference>
<comment type="similarity">
    <text evidence="3">Belongs to the class-I aminoacyl-tRNA synthetase family. IleS type 2 subfamily.</text>
</comment>
<dbReference type="SUPFAM" id="SSF47323">
    <property type="entry name" value="Anticodon-binding domain of a subclass of class I aminoacyl-tRNA synthetases"/>
    <property type="match status" value="1"/>
</dbReference>
<dbReference type="Proteomes" id="UP000230179">
    <property type="component" value="Unassembled WGS sequence"/>
</dbReference>
<evidence type="ECO:0000256" key="10">
    <source>
        <dbReference type="ARBA" id="ARBA00022833"/>
    </source>
</evidence>
<dbReference type="InterPro" id="IPR013078">
    <property type="entry name" value="His_Pase_superF_clade-1"/>
</dbReference>
<keyword evidence="12" id="KW-0648">Protein biosynthesis</keyword>
<name>A0A2H0U9L1_9BACT</name>
<dbReference type="InterPro" id="IPR009080">
    <property type="entry name" value="tRNAsynth_Ia_anticodon-bd"/>
</dbReference>
<keyword evidence="10" id="KW-0862">Zinc</keyword>
<dbReference type="InterPro" id="IPR023586">
    <property type="entry name" value="Ile-tRNA-ligase_type2"/>
</dbReference>
<evidence type="ECO:0000256" key="7">
    <source>
        <dbReference type="ARBA" id="ARBA00022598"/>
    </source>
</evidence>
<dbReference type="Gene3D" id="3.90.740.10">
    <property type="entry name" value="Valyl/Leucyl/Isoleucyl-tRNA synthetase, editing domain"/>
    <property type="match status" value="1"/>
</dbReference>
<feature type="domain" description="Methionyl/Valyl/Leucyl/Isoleucyl-tRNA synthetase anticodon-binding" evidence="19">
    <location>
        <begin position="872"/>
        <end position="1022"/>
    </location>
</feature>
<evidence type="ECO:0000259" key="18">
    <source>
        <dbReference type="Pfam" id="PF00133"/>
    </source>
</evidence>
<keyword evidence="11" id="KW-0067">ATP-binding</keyword>
<evidence type="ECO:0000256" key="4">
    <source>
        <dbReference type="ARBA" id="ARBA00011245"/>
    </source>
</evidence>
<evidence type="ECO:0000256" key="5">
    <source>
        <dbReference type="ARBA" id="ARBA00013165"/>
    </source>
</evidence>
<evidence type="ECO:0000256" key="3">
    <source>
        <dbReference type="ARBA" id="ARBA00007078"/>
    </source>
</evidence>
<dbReference type="SUPFAM" id="SSF53254">
    <property type="entry name" value="Phosphoglycerate mutase-like"/>
    <property type="match status" value="1"/>
</dbReference>
<evidence type="ECO:0000256" key="16">
    <source>
        <dbReference type="PIRSR" id="PIRSR613078-1"/>
    </source>
</evidence>
<dbReference type="InterPro" id="IPR014729">
    <property type="entry name" value="Rossmann-like_a/b/a_fold"/>
</dbReference>
<keyword evidence="8" id="KW-0479">Metal-binding</keyword>
<dbReference type="FunFam" id="3.40.50.620:FF:000063">
    <property type="entry name" value="Isoleucine--tRNA ligase"/>
    <property type="match status" value="1"/>
</dbReference>
<dbReference type="GO" id="GO:0006428">
    <property type="term" value="P:isoleucyl-tRNA aminoacylation"/>
    <property type="evidence" value="ECO:0007669"/>
    <property type="project" value="InterPro"/>
</dbReference>
<dbReference type="Pfam" id="PF08264">
    <property type="entry name" value="Anticodon_1"/>
    <property type="match status" value="1"/>
</dbReference>
<dbReference type="PANTHER" id="PTHR42780:SF1">
    <property type="entry name" value="ISOLEUCINE--TRNA LIGASE, CYTOPLASMIC"/>
    <property type="match status" value="1"/>
</dbReference>
<keyword evidence="9" id="KW-0547">Nucleotide-binding</keyword>
<gene>
    <name evidence="20" type="ORF">COU19_02285</name>
</gene>
<evidence type="ECO:0000256" key="12">
    <source>
        <dbReference type="ARBA" id="ARBA00022917"/>
    </source>
</evidence>
<organism evidence="20 21">
    <name type="scientific">Candidatus Kaiserbacteria bacterium CG10_big_fil_rev_8_21_14_0_10_56_12</name>
    <dbReference type="NCBI Taxonomy" id="1974611"/>
    <lineage>
        <taxon>Bacteria</taxon>
        <taxon>Candidatus Kaiseribacteriota</taxon>
    </lineage>
</organism>
<evidence type="ECO:0000256" key="17">
    <source>
        <dbReference type="PIRSR" id="PIRSR613078-2"/>
    </source>
</evidence>
<keyword evidence="7 20" id="KW-0436">Ligase</keyword>
<dbReference type="CDD" id="cd07067">
    <property type="entry name" value="HP_PGM_like"/>
    <property type="match status" value="1"/>
</dbReference>
<feature type="active site" description="Proton donor/acceptor" evidence="16">
    <location>
        <position position="580"/>
    </location>
</feature>
<dbReference type="PANTHER" id="PTHR42780">
    <property type="entry name" value="SOLEUCYL-TRNA SYNTHETASE"/>
    <property type="match status" value="1"/>
</dbReference>
<accession>A0A2H0U9L1</accession>
<dbReference type="Gene3D" id="1.10.730.10">
    <property type="entry name" value="Isoleucyl-tRNA Synthetase, Domain 1"/>
    <property type="match status" value="1"/>
</dbReference>
<evidence type="ECO:0000256" key="11">
    <source>
        <dbReference type="ARBA" id="ARBA00022840"/>
    </source>
</evidence>
<keyword evidence="6" id="KW-0963">Cytoplasm</keyword>